<dbReference type="WBParaSite" id="ALUE_0002249801-mRNA-1">
    <property type="protein sequence ID" value="ALUE_0002249801-mRNA-1"/>
    <property type="gene ID" value="ALUE_0002249801"/>
</dbReference>
<protein>
    <submittedName>
        <fullName evidence="2">Uncharacterized protein</fullName>
    </submittedName>
</protein>
<reference evidence="2" key="1">
    <citation type="submission" date="2017-02" db="UniProtKB">
        <authorList>
            <consortium name="WormBaseParasite"/>
        </authorList>
    </citation>
    <scope>IDENTIFICATION</scope>
</reference>
<dbReference type="Proteomes" id="UP000036681">
    <property type="component" value="Unplaced"/>
</dbReference>
<accession>A0A0M3IUS0</accession>
<proteinExistence type="predicted"/>
<keyword evidence="1" id="KW-1185">Reference proteome</keyword>
<evidence type="ECO:0000313" key="1">
    <source>
        <dbReference type="Proteomes" id="UP000036681"/>
    </source>
</evidence>
<sequence>MVNSPPPSNGDAPSNVHLLNFSYLCSTANHMNGTNFGNCSKPLSIAERCGKAMWKNLHISLAVSAGKQRTLSQDTHDGVTTINHSSQQYALSSATEMR</sequence>
<name>A0A0M3IUS0_ASCLU</name>
<evidence type="ECO:0000313" key="2">
    <source>
        <dbReference type="WBParaSite" id="ALUE_0002249801-mRNA-1"/>
    </source>
</evidence>
<organism evidence="1 2">
    <name type="scientific">Ascaris lumbricoides</name>
    <name type="common">Giant roundworm</name>
    <dbReference type="NCBI Taxonomy" id="6252"/>
    <lineage>
        <taxon>Eukaryota</taxon>
        <taxon>Metazoa</taxon>
        <taxon>Ecdysozoa</taxon>
        <taxon>Nematoda</taxon>
        <taxon>Chromadorea</taxon>
        <taxon>Rhabditida</taxon>
        <taxon>Spirurina</taxon>
        <taxon>Ascaridomorpha</taxon>
        <taxon>Ascaridoidea</taxon>
        <taxon>Ascarididae</taxon>
        <taxon>Ascaris</taxon>
    </lineage>
</organism>
<dbReference type="AlphaFoldDB" id="A0A0M3IUS0"/>